<evidence type="ECO:0008006" key="5">
    <source>
        <dbReference type="Google" id="ProtNLM"/>
    </source>
</evidence>
<protein>
    <recommendedName>
        <fullName evidence="5">DUF3043 domain-containing protein</fullName>
    </recommendedName>
</protein>
<organism evidence="3 4">
    <name type="scientific">Trueperella abortisuis</name>
    <dbReference type="NCBI Taxonomy" id="445930"/>
    <lineage>
        <taxon>Bacteria</taxon>
        <taxon>Bacillati</taxon>
        <taxon>Actinomycetota</taxon>
        <taxon>Actinomycetes</taxon>
        <taxon>Actinomycetales</taxon>
        <taxon>Actinomycetaceae</taxon>
        <taxon>Trueperella</taxon>
    </lineage>
</organism>
<dbReference type="Pfam" id="PF11241">
    <property type="entry name" value="DUF3043"/>
    <property type="match status" value="1"/>
</dbReference>
<name>A0ABT9PIQ2_9ACTO</name>
<feature type="transmembrane region" description="Helical" evidence="2">
    <location>
        <begin position="108"/>
        <end position="130"/>
    </location>
</feature>
<feature type="region of interest" description="Disordered" evidence="1">
    <location>
        <begin position="202"/>
        <end position="222"/>
    </location>
</feature>
<keyword evidence="2" id="KW-0472">Membrane</keyword>
<keyword evidence="4" id="KW-1185">Reference proteome</keyword>
<feature type="region of interest" description="Disordered" evidence="1">
    <location>
        <begin position="1"/>
        <end position="94"/>
    </location>
</feature>
<evidence type="ECO:0000313" key="3">
    <source>
        <dbReference type="EMBL" id="MDP9832274.1"/>
    </source>
</evidence>
<sequence>MFGSKKTSDLEDSSLAAPVETRRKGYTAAKGAPTPRRKDVEARNRRPLVADTKSLSKAEKRQRKAEERARSNELYEKQQRAMRTGDERNMPAQHRGPIRAFGRNYVDAAAPISAFFMPVALLLLPIMLFQGRFPQIVIPMVWGMYAVFLIMTAHAILVSRRAKKLAVHKFGEVPSGFFFQMLGRCFYLRRWRLPSPQVARGEFPAGGTREDLKEARAAKKAK</sequence>
<dbReference type="InterPro" id="IPR021403">
    <property type="entry name" value="DUF3043"/>
</dbReference>
<dbReference type="EMBL" id="JAUSQL010000001">
    <property type="protein sequence ID" value="MDP9832274.1"/>
    <property type="molecule type" value="Genomic_DNA"/>
</dbReference>
<evidence type="ECO:0000256" key="2">
    <source>
        <dbReference type="SAM" id="Phobius"/>
    </source>
</evidence>
<feature type="transmembrane region" description="Helical" evidence="2">
    <location>
        <begin position="136"/>
        <end position="158"/>
    </location>
</feature>
<evidence type="ECO:0000313" key="4">
    <source>
        <dbReference type="Proteomes" id="UP001230145"/>
    </source>
</evidence>
<evidence type="ECO:0000256" key="1">
    <source>
        <dbReference type="SAM" id="MobiDB-lite"/>
    </source>
</evidence>
<accession>A0ABT9PIQ2</accession>
<feature type="compositionally biased region" description="Basic and acidic residues" evidence="1">
    <location>
        <begin position="54"/>
        <end position="89"/>
    </location>
</feature>
<comment type="caution">
    <text evidence="3">The sequence shown here is derived from an EMBL/GenBank/DDBJ whole genome shotgun (WGS) entry which is preliminary data.</text>
</comment>
<reference evidence="3 4" key="1">
    <citation type="submission" date="2023-07" db="EMBL/GenBank/DDBJ databases">
        <title>Sequencing the genomes of 1000 actinobacteria strains.</title>
        <authorList>
            <person name="Klenk H.-P."/>
        </authorList>
    </citation>
    <scope>NUCLEOTIDE SEQUENCE [LARGE SCALE GENOMIC DNA]</scope>
    <source>
        <strain evidence="3 4">DSM 19515</strain>
    </source>
</reference>
<dbReference type="Proteomes" id="UP001230145">
    <property type="component" value="Unassembled WGS sequence"/>
</dbReference>
<keyword evidence="2" id="KW-1133">Transmembrane helix</keyword>
<feature type="compositionally biased region" description="Basic and acidic residues" evidence="1">
    <location>
        <begin position="208"/>
        <end position="222"/>
    </location>
</feature>
<gene>
    <name evidence="3" type="ORF">J2S45_000953</name>
</gene>
<proteinExistence type="predicted"/>
<keyword evidence="2" id="KW-0812">Transmembrane</keyword>